<reference evidence="2 3" key="1">
    <citation type="journal article" date="2021" name="Plant Biotechnol. J.">
        <title>Multi-omics assisted identification of the key and species-specific regulatory components of drought-tolerant mechanisms in Gossypium stocksii.</title>
        <authorList>
            <person name="Yu D."/>
            <person name="Ke L."/>
            <person name="Zhang D."/>
            <person name="Wu Y."/>
            <person name="Sun Y."/>
            <person name="Mei J."/>
            <person name="Sun J."/>
            <person name="Sun Y."/>
        </authorList>
    </citation>
    <scope>NUCLEOTIDE SEQUENCE [LARGE SCALE GENOMIC DNA]</scope>
    <source>
        <strain evidence="3">cv. E1</strain>
        <tissue evidence="2">Leaf</tissue>
    </source>
</reference>
<dbReference type="Proteomes" id="UP000828251">
    <property type="component" value="Unassembled WGS sequence"/>
</dbReference>
<protein>
    <submittedName>
        <fullName evidence="2">Uncharacterized protein</fullName>
    </submittedName>
</protein>
<feature type="region of interest" description="Disordered" evidence="1">
    <location>
        <begin position="1"/>
        <end position="25"/>
    </location>
</feature>
<evidence type="ECO:0000313" key="3">
    <source>
        <dbReference type="Proteomes" id="UP000828251"/>
    </source>
</evidence>
<feature type="compositionally biased region" description="Acidic residues" evidence="1">
    <location>
        <begin position="9"/>
        <end position="24"/>
    </location>
</feature>
<name>A0A9D3UYI9_9ROSI</name>
<evidence type="ECO:0000313" key="2">
    <source>
        <dbReference type="EMBL" id="KAH1064257.1"/>
    </source>
</evidence>
<accession>A0A9D3UYI9</accession>
<dbReference type="AlphaFoldDB" id="A0A9D3UYI9"/>
<keyword evidence="3" id="KW-1185">Reference proteome</keyword>
<comment type="caution">
    <text evidence="2">The sequence shown here is derived from an EMBL/GenBank/DDBJ whole genome shotgun (WGS) entry which is preliminary data.</text>
</comment>
<evidence type="ECO:0000256" key="1">
    <source>
        <dbReference type="SAM" id="MobiDB-lite"/>
    </source>
</evidence>
<gene>
    <name evidence="2" type="ORF">J1N35_029244</name>
</gene>
<dbReference type="EMBL" id="JAIQCV010000009">
    <property type="protein sequence ID" value="KAH1064257.1"/>
    <property type="molecule type" value="Genomic_DNA"/>
</dbReference>
<proteinExistence type="predicted"/>
<sequence>MRARRDGLDIDDDDEEEEEEEDRDGEGFGLLWRIVSWREELHWALSDIKGRALITLILRITLNPFFYFLWRERNTALFKHTVASE</sequence>
<organism evidence="2 3">
    <name type="scientific">Gossypium stocksii</name>
    <dbReference type="NCBI Taxonomy" id="47602"/>
    <lineage>
        <taxon>Eukaryota</taxon>
        <taxon>Viridiplantae</taxon>
        <taxon>Streptophyta</taxon>
        <taxon>Embryophyta</taxon>
        <taxon>Tracheophyta</taxon>
        <taxon>Spermatophyta</taxon>
        <taxon>Magnoliopsida</taxon>
        <taxon>eudicotyledons</taxon>
        <taxon>Gunneridae</taxon>
        <taxon>Pentapetalae</taxon>
        <taxon>rosids</taxon>
        <taxon>malvids</taxon>
        <taxon>Malvales</taxon>
        <taxon>Malvaceae</taxon>
        <taxon>Malvoideae</taxon>
        <taxon>Gossypium</taxon>
    </lineage>
</organism>